<evidence type="ECO:0000313" key="2">
    <source>
        <dbReference type="Proteomes" id="UP001390339"/>
    </source>
</evidence>
<dbReference type="EMBL" id="JAPCWZ010000007">
    <property type="protein sequence ID" value="KAK8856995.1"/>
    <property type="molecule type" value="Genomic_DNA"/>
</dbReference>
<proteinExistence type="predicted"/>
<gene>
    <name evidence="1" type="ORF">PGQ11_012907</name>
</gene>
<accession>A0ABR2I3T3</accession>
<organism evidence="1 2">
    <name type="scientific">Apiospora arundinis</name>
    <dbReference type="NCBI Taxonomy" id="335852"/>
    <lineage>
        <taxon>Eukaryota</taxon>
        <taxon>Fungi</taxon>
        <taxon>Dikarya</taxon>
        <taxon>Ascomycota</taxon>
        <taxon>Pezizomycotina</taxon>
        <taxon>Sordariomycetes</taxon>
        <taxon>Xylariomycetidae</taxon>
        <taxon>Amphisphaeriales</taxon>
        <taxon>Apiosporaceae</taxon>
        <taxon>Apiospora</taxon>
    </lineage>
</organism>
<sequence length="151" mass="16165">MIFAVASKDSVPLLLKLPVEAHIVLGGVLLQKAEAVDEKFVLVDEATGSVEDAEGVGVYLDRLLLGALYASVEPLQAVLGQRFGEVGDHLGQVEGWLSRIDRIDGGLLPAFALVFMVAGLSHTRSRGFPPAELGIHISEFPIVEVFEVEGF</sequence>
<protein>
    <submittedName>
        <fullName evidence="1">Uncharacterized protein</fullName>
    </submittedName>
</protein>
<evidence type="ECO:0000313" key="1">
    <source>
        <dbReference type="EMBL" id="KAK8856995.1"/>
    </source>
</evidence>
<reference evidence="1 2" key="1">
    <citation type="journal article" date="2024" name="IMA Fungus">
        <title>Apiospora arundinis, a panoply of carbohydrate-active enzymes and secondary metabolites.</title>
        <authorList>
            <person name="Sorensen T."/>
            <person name="Petersen C."/>
            <person name="Muurmann A.T."/>
            <person name="Christiansen J.V."/>
            <person name="Brundto M.L."/>
            <person name="Overgaard C.K."/>
            <person name="Boysen A.T."/>
            <person name="Wollenberg R.D."/>
            <person name="Larsen T.O."/>
            <person name="Sorensen J.L."/>
            <person name="Nielsen K.L."/>
            <person name="Sondergaard T.E."/>
        </authorList>
    </citation>
    <scope>NUCLEOTIDE SEQUENCE [LARGE SCALE GENOMIC DNA]</scope>
    <source>
        <strain evidence="1 2">AAU 773</strain>
    </source>
</reference>
<name>A0ABR2I3T3_9PEZI</name>
<dbReference type="Proteomes" id="UP001390339">
    <property type="component" value="Unassembled WGS sequence"/>
</dbReference>
<keyword evidence="2" id="KW-1185">Reference proteome</keyword>
<comment type="caution">
    <text evidence="1">The sequence shown here is derived from an EMBL/GenBank/DDBJ whole genome shotgun (WGS) entry which is preliminary data.</text>
</comment>